<evidence type="ECO:0000256" key="1">
    <source>
        <dbReference type="SAM" id="Phobius"/>
    </source>
</evidence>
<reference evidence="2 3" key="1">
    <citation type="submission" date="2009-12" db="EMBL/GenBank/DDBJ databases">
        <title>Genome Sequence of Prevotella buccalis ATCC 35310.</title>
        <authorList>
            <person name="Durkin A.S."/>
            <person name="Madupu R."/>
            <person name="Torralba M."/>
            <person name="Methe B."/>
            <person name="Sutton G."/>
            <person name="Strausberg R.L."/>
            <person name="Nelson K.E."/>
        </authorList>
    </citation>
    <scope>NUCLEOTIDE SEQUENCE [LARGE SCALE GENOMIC DNA]</scope>
    <source>
        <strain evidence="2 3">ATCC 35310</strain>
    </source>
</reference>
<keyword evidence="3" id="KW-1185">Reference proteome</keyword>
<sequence>MWEEDETALIYRATAKNTILINVLIIYQIMALKRHFIFDKIEKNNRHRGSKIEIFE</sequence>
<organism evidence="2 3">
    <name type="scientific">Hoylesella buccalis ATCC 35310</name>
    <dbReference type="NCBI Taxonomy" id="679190"/>
    <lineage>
        <taxon>Bacteria</taxon>
        <taxon>Pseudomonadati</taxon>
        <taxon>Bacteroidota</taxon>
        <taxon>Bacteroidia</taxon>
        <taxon>Bacteroidales</taxon>
        <taxon>Prevotellaceae</taxon>
        <taxon>Hoylesella</taxon>
    </lineage>
</organism>
<evidence type="ECO:0000313" key="3">
    <source>
        <dbReference type="Proteomes" id="UP000005283"/>
    </source>
</evidence>
<keyword evidence="1" id="KW-0472">Membrane</keyword>
<protein>
    <submittedName>
        <fullName evidence="2">Uncharacterized protein</fullName>
    </submittedName>
</protein>
<comment type="caution">
    <text evidence="2">The sequence shown here is derived from an EMBL/GenBank/DDBJ whole genome shotgun (WGS) entry which is preliminary data.</text>
</comment>
<keyword evidence="1" id="KW-0812">Transmembrane</keyword>
<keyword evidence="1" id="KW-1133">Transmembrane helix</keyword>
<dbReference type="STRING" id="679190.HMPREF0650_1677"/>
<name>D1W3D4_9BACT</name>
<accession>D1W3D4</accession>
<proteinExistence type="predicted"/>
<dbReference type="Proteomes" id="UP000005283">
    <property type="component" value="Unassembled WGS sequence"/>
</dbReference>
<gene>
    <name evidence="2" type="ORF">HMPREF0650_1677</name>
</gene>
<feature type="transmembrane region" description="Helical" evidence="1">
    <location>
        <begin position="19"/>
        <end position="38"/>
    </location>
</feature>
<evidence type="ECO:0000313" key="2">
    <source>
        <dbReference type="EMBL" id="EFA92952.1"/>
    </source>
</evidence>
<dbReference type="AlphaFoldDB" id="D1W3D4"/>
<dbReference type="EMBL" id="ADEG01000022">
    <property type="protein sequence ID" value="EFA92952.1"/>
    <property type="molecule type" value="Genomic_DNA"/>
</dbReference>